<evidence type="ECO:0000313" key="7">
    <source>
        <dbReference type="Proteomes" id="UP000887565"/>
    </source>
</evidence>
<dbReference type="AlphaFoldDB" id="A0A915JNC9"/>
<dbReference type="GO" id="GO:0031261">
    <property type="term" value="C:DNA replication preinitiation complex"/>
    <property type="evidence" value="ECO:0007669"/>
    <property type="project" value="TreeGrafter"/>
</dbReference>
<keyword evidence="7" id="KW-1185">Reference proteome</keyword>
<dbReference type="GO" id="GO:0006270">
    <property type="term" value="P:DNA replication initiation"/>
    <property type="evidence" value="ECO:0007669"/>
    <property type="project" value="InterPro"/>
</dbReference>
<keyword evidence="5" id="KW-0131">Cell cycle</keyword>
<organism evidence="7 8">
    <name type="scientific">Romanomermis culicivorax</name>
    <name type="common">Nematode worm</name>
    <dbReference type="NCBI Taxonomy" id="13658"/>
    <lineage>
        <taxon>Eukaryota</taxon>
        <taxon>Metazoa</taxon>
        <taxon>Ecdysozoa</taxon>
        <taxon>Nematoda</taxon>
        <taxon>Enoplea</taxon>
        <taxon>Dorylaimia</taxon>
        <taxon>Mermithida</taxon>
        <taxon>Mermithoidea</taxon>
        <taxon>Mermithidae</taxon>
        <taxon>Romanomermis</taxon>
    </lineage>
</organism>
<evidence type="ECO:0000256" key="6">
    <source>
        <dbReference type="SAM" id="MobiDB-lite"/>
    </source>
</evidence>
<dbReference type="GO" id="GO:1902977">
    <property type="term" value="P:mitotic DNA replication preinitiation complex assembly"/>
    <property type="evidence" value="ECO:0007669"/>
    <property type="project" value="TreeGrafter"/>
</dbReference>
<dbReference type="Pfam" id="PF02724">
    <property type="entry name" value="CDC45"/>
    <property type="match status" value="1"/>
</dbReference>
<dbReference type="GO" id="GO:0000727">
    <property type="term" value="P:double-strand break repair via break-induced replication"/>
    <property type="evidence" value="ECO:0007669"/>
    <property type="project" value="TreeGrafter"/>
</dbReference>
<comment type="subcellular location">
    <subcellularLocation>
        <location evidence="1">Nucleus</location>
    </subcellularLocation>
</comment>
<comment type="similarity">
    <text evidence="2">Belongs to the CDC45 family.</text>
</comment>
<accession>A0A915JNC9</accession>
<dbReference type="Proteomes" id="UP000887565">
    <property type="component" value="Unplaced"/>
</dbReference>
<dbReference type="GO" id="GO:0003688">
    <property type="term" value="F:DNA replication origin binding"/>
    <property type="evidence" value="ECO:0007669"/>
    <property type="project" value="TreeGrafter"/>
</dbReference>
<evidence type="ECO:0000256" key="2">
    <source>
        <dbReference type="ARBA" id="ARBA00010727"/>
    </source>
</evidence>
<dbReference type="PANTHER" id="PTHR10507:SF0">
    <property type="entry name" value="CELL DIVISION CONTROL PROTEIN 45 HOMOLOG"/>
    <property type="match status" value="1"/>
</dbReference>
<dbReference type="GO" id="GO:0003682">
    <property type="term" value="F:chromatin binding"/>
    <property type="evidence" value="ECO:0007669"/>
    <property type="project" value="TreeGrafter"/>
</dbReference>
<sequence>YYTKSLLTERTLVSPLRSEKWRRNNKATKKPGEVKKKMMPRKSGRFEKPKLAFKTKKYLFRCDHIAYTLVVITSITELISTVNDHNKQVKHVLLINCGANVNIIDVLQAKPDVKFFILDSRRPFDLDNIFDQRQINLLIDERELKGLSHPKLEEIYREDSGMCLIRMLPPRLDS</sequence>
<dbReference type="PANTHER" id="PTHR10507">
    <property type="entry name" value="CDC45-RELATED PROTEIN"/>
    <property type="match status" value="1"/>
</dbReference>
<evidence type="ECO:0000313" key="8">
    <source>
        <dbReference type="WBParaSite" id="nRc.2.0.1.t27456-RA"/>
    </source>
</evidence>
<feature type="region of interest" description="Disordered" evidence="6">
    <location>
        <begin position="21"/>
        <end position="41"/>
    </location>
</feature>
<protein>
    <submittedName>
        <fullName evidence="8">Uncharacterized protein</fullName>
    </submittedName>
</protein>
<keyword evidence="3" id="KW-0235">DNA replication</keyword>
<dbReference type="InterPro" id="IPR003874">
    <property type="entry name" value="CDC45"/>
</dbReference>
<evidence type="ECO:0000256" key="5">
    <source>
        <dbReference type="ARBA" id="ARBA00023306"/>
    </source>
</evidence>
<reference evidence="8" key="1">
    <citation type="submission" date="2022-11" db="UniProtKB">
        <authorList>
            <consortium name="WormBaseParasite"/>
        </authorList>
    </citation>
    <scope>IDENTIFICATION</scope>
</reference>
<dbReference type="WBParaSite" id="nRc.2.0.1.t27456-RA">
    <property type="protein sequence ID" value="nRc.2.0.1.t27456-RA"/>
    <property type="gene ID" value="nRc.2.0.1.g27456"/>
</dbReference>
<evidence type="ECO:0000256" key="4">
    <source>
        <dbReference type="ARBA" id="ARBA00023242"/>
    </source>
</evidence>
<keyword evidence="4" id="KW-0539">Nucleus</keyword>
<evidence type="ECO:0000256" key="1">
    <source>
        <dbReference type="ARBA" id="ARBA00004123"/>
    </source>
</evidence>
<dbReference type="GO" id="GO:0003697">
    <property type="term" value="F:single-stranded DNA binding"/>
    <property type="evidence" value="ECO:0007669"/>
    <property type="project" value="TreeGrafter"/>
</dbReference>
<evidence type="ECO:0000256" key="3">
    <source>
        <dbReference type="ARBA" id="ARBA00022705"/>
    </source>
</evidence>
<name>A0A915JNC9_ROMCU</name>
<proteinExistence type="inferred from homology"/>